<feature type="region of interest" description="Disordered" evidence="1">
    <location>
        <begin position="41"/>
        <end position="97"/>
    </location>
</feature>
<dbReference type="GeneID" id="9182423"/>
<keyword evidence="3" id="KW-1185">Reference proteome</keyword>
<dbReference type="RefSeq" id="XP_002835175.1">
    <property type="nucleotide sequence ID" value="XM_002835129.1"/>
</dbReference>
<name>D5G453_TUBMM</name>
<dbReference type="Proteomes" id="UP000006911">
    <property type="component" value="Unassembled WGS sequence"/>
</dbReference>
<evidence type="ECO:0000256" key="1">
    <source>
        <dbReference type="SAM" id="MobiDB-lite"/>
    </source>
</evidence>
<dbReference type="HOGENOM" id="CLU_2198905_0_0_1"/>
<accession>D5G453</accession>
<dbReference type="InParanoid" id="D5G453"/>
<dbReference type="KEGG" id="tml:GSTUM_00003955001"/>
<dbReference type="EMBL" id="FN429986">
    <property type="protein sequence ID" value="CAZ79296.1"/>
    <property type="molecule type" value="Genomic_DNA"/>
</dbReference>
<organism evidence="2 3">
    <name type="scientific">Tuber melanosporum (strain Mel28)</name>
    <name type="common">Perigord black truffle</name>
    <dbReference type="NCBI Taxonomy" id="656061"/>
    <lineage>
        <taxon>Eukaryota</taxon>
        <taxon>Fungi</taxon>
        <taxon>Dikarya</taxon>
        <taxon>Ascomycota</taxon>
        <taxon>Pezizomycotina</taxon>
        <taxon>Pezizomycetes</taxon>
        <taxon>Pezizales</taxon>
        <taxon>Tuberaceae</taxon>
        <taxon>Tuber</taxon>
    </lineage>
</organism>
<gene>
    <name evidence="2" type="ORF">GSTUM_00003955001</name>
</gene>
<reference evidence="2 3" key="1">
    <citation type="journal article" date="2010" name="Nature">
        <title>Perigord black truffle genome uncovers evolutionary origins and mechanisms of symbiosis.</title>
        <authorList>
            <person name="Martin F."/>
            <person name="Kohler A."/>
            <person name="Murat C."/>
            <person name="Balestrini R."/>
            <person name="Coutinho P.M."/>
            <person name="Jaillon O."/>
            <person name="Montanini B."/>
            <person name="Morin E."/>
            <person name="Noel B."/>
            <person name="Percudani R."/>
            <person name="Porcel B."/>
            <person name="Rubini A."/>
            <person name="Amicucci A."/>
            <person name="Amselem J."/>
            <person name="Anthouard V."/>
            <person name="Arcioni S."/>
            <person name="Artiguenave F."/>
            <person name="Aury J.M."/>
            <person name="Ballario P."/>
            <person name="Bolchi A."/>
            <person name="Brenna A."/>
            <person name="Brun A."/>
            <person name="Buee M."/>
            <person name="Cantarel B."/>
            <person name="Chevalier G."/>
            <person name="Couloux A."/>
            <person name="Da Silva C."/>
            <person name="Denoeud F."/>
            <person name="Duplessis S."/>
            <person name="Ghignone S."/>
            <person name="Hilselberger B."/>
            <person name="Iotti M."/>
            <person name="Marcais B."/>
            <person name="Mello A."/>
            <person name="Miranda M."/>
            <person name="Pacioni G."/>
            <person name="Quesneville H."/>
            <person name="Riccioni C."/>
            <person name="Ruotolo R."/>
            <person name="Splivallo R."/>
            <person name="Stocchi V."/>
            <person name="Tisserant E."/>
            <person name="Viscomi A.R."/>
            <person name="Zambonelli A."/>
            <person name="Zampieri E."/>
            <person name="Henrissat B."/>
            <person name="Lebrun M.H."/>
            <person name="Paolocci F."/>
            <person name="Bonfante P."/>
            <person name="Ottonello S."/>
            <person name="Wincker P."/>
        </authorList>
    </citation>
    <scope>NUCLEOTIDE SEQUENCE [LARGE SCALE GENOMIC DNA]</scope>
    <source>
        <strain evidence="2 3">Mel28</strain>
    </source>
</reference>
<evidence type="ECO:0000313" key="2">
    <source>
        <dbReference type="EMBL" id="CAZ79296.1"/>
    </source>
</evidence>
<feature type="compositionally biased region" description="Pro residues" evidence="1">
    <location>
        <begin position="51"/>
        <end position="63"/>
    </location>
</feature>
<dbReference type="AlphaFoldDB" id="D5G453"/>
<proteinExistence type="predicted"/>
<protein>
    <submittedName>
        <fullName evidence="2">(Perigord truffle) hypothetical protein</fullName>
    </submittedName>
</protein>
<evidence type="ECO:0000313" key="3">
    <source>
        <dbReference type="Proteomes" id="UP000006911"/>
    </source>
</evidence>
<sequence>MIGNFSHPLTYLCYWCFNGSAGWTGYHHILRGVGSRTVIPNQPKLTTVTPQCPPPPIPQPPKPYFDKGRRPDPPPFHTPGGIQNPPHIPPSPTHPALQGFFLWSSELS</sequence>